<keyword evidence="2" id="KW-1185">Reference proteome</keyword>
<organism evidence="1 2">
    <name type="scientific">Meloidogyne enterolobii</name>
    <name type="common">Root-knot nematode worm</name>
    <name type="synonym">Meloidogyne mayaguensis</name>
    <dbReference type="NCBI Taxonomy" id="390850"/>
    <lineage>
        <taxon>Eukaryota</taxon>
        <taxon>Metazoa</taxon>
        <taxon>Ecdysozoa</taxon>
        <taxon>Nematoda</taxon>
        <taxon>Chromadorea</taxon>
        <taxon>Rhabditida</taxon>
        <taxon>Tylenchina</taxon>
        <taxon>Tylenchomorpha</taxon>
        <taxon>Tylenchoidea</taxon>
        <taxon>Meloidogynidae</taxon>
        <taxon>Meloidogyninae</taxon>
        <taxon>Meloidogyne</taxon>
    </lineage>
</organism>
<gene>
    <name evidence="1" type="ORF">MENTE1834_LOCUS26048</name>
</gene>
<accession>A0ACB0ZJD4</accession>
<protein>
    <submittedName>
        <fullName evidence="1">Uncharacterized protein</fullName>
    </submittedName>
</protein>
<evidence type="ECO:0000313" key="1">
    <source>
        <dbReference type="EMBL" id="CAK5078973.1"/>
    </source>
</evidence>
<sequence>MLLKLNSFNIIFVILLKCFLFPIFVYGSNDNCPSLCRCSLNGRHADCQGLGLTTFPNLREFSQHLEVLDLRRNNIVNLQINLLSSFTHLKTLLLSHNLIEHLEQNLLDFLPKLHQLYLGNNKIKYIPKLSSNIISNNYLQLLDLHKNQIKIIEEEAFQNLNNLRILNLEGNFIQSIPKYLFEKNEKLNKLELGNNPWNCDCRFCYNYL</sequence>
<reference evidence="1" key="1">
    <citation type="submission" date="2023-11" db="EMBL/GenBank/DDBJ databases">
        <authorList>
            <person name="Poullet M."/>
        </authorList>
    </citation>
    <scope>NUCLEOTIDE SEQUENCE</scope>
    <source>
        <strain evidence="1">E1834</strain>
    </source>
</reference>
<proteinExistence type="predicted"/>
<dbReference type="EMBL" id="CAVMJV010000037">
    <property type="protein sequence ID" value="CAK5078973.1"/>
    <property type="molecule type" value="Genomic_DNA"/>
</dbReference>
<comment type="caution">
    <text evidence="1">The sequence shown here is derived from an EMBL/GenBank/DDBJ whole genome shotgun (WGS) entry which is preliminary data.</text>
</comment>
<dbReference type="Proteomes" id="UP001497535">
    <property type="component" value="Unassembled WGS sequence"/>
</dbReference>
<name>A0ACB0ZJD4_MELEN</name>
<evidence type="ECO:0000313" key="2">
    <source>
        <dbReference type="Proteomes" id="UP001497535"/>
    </source>
</evidence>